<reference evidence="1" key="1">
    <citation type="journal article" date="2019" name="Sci. Rep.">
        <title>Draft genome of Tanacetum cinerariifolium, the natural source of mosquito coil.</title>
        <authorList>
            <person name="Yamashiro T."/>
            <person name="Shiraishi A."/>
            <person name="Satake H."/>
            <person name="Nakayama K."/>
        </authorList>
    </citation>
    <scope>NUCLEOTIDE SEQUENCE</scope>
</reference>
<evidence type="ECO:0000313" key="1">
    <source>
        <dbReference type="EMBL" id="GFD57557.1"/>
    </source>
</evidence>
<name>A0A699XD37_TANCI</name>
<proteinExistence type="predicted"/>
<protein>
    <submittedName>
        <fullName evidence="1">Uncharacterized protein</fullName>
    </submittedName>
</protein>
<dbReference type="AlphaFoldDB" id="A0A699XD37"/>
<feature type="non-terminal residue" evidence="1">
    <location>
        <position position="1"/>
    </location>
</feature>
<feature type="non-terminal residue" evidence="1">
    <location>
        <position position="35"/>
    </location>
</feature>
<organism evidence="1">
    <name type="scientific">Tanacetum cinerariifolium</name>
    <name type="common">Dalmatian daisy</name>
    <name type="synonym">Chrysanthemum cinerariifolium</name>
    <dbReference type="NCBI Taxonomy" id="118510"/>
    <lineage>
        <taxon>Eukaryota</taxon>
        <taxon>Viridiplantae</taxon>
        <taxon>Streptophyta</taxon>
        <taxon>Embryophyta</taxon>
        <taxon>Tracheophyta</taxon>
        <taxon>Spermatophyta</taxon>
        <taxon>Magnoliopsida</taxon>
        <taxon>eudicotyledons</taxon>
        <taxon>Gunneridae</taxon>
        <taxon>Pentapetalae</taxon>
        <taxon>asterids</taxon>
        <taxon>campanulids</taxon>
        <taxon>Asterales</taxon>
        <taxon>Asteraceae</taxon>
        <taxon>Asteroideae</taxon>
        <taxon>Anthemideae</taxon>
        <taxon>Anthemidinae</taxon>
        <taxon>Tanacetum</taxon>
    </lineage>
</organism>
<accession>A0A699XD37</accession>
<sequence>VPGEGAGQGVPGEGDFVDETLISKNVIALADSSMF</sequence>
<dbReference type="EMBL" id="BKCJ011842341">
    <property type="protein sequence ID" value="GFD57557.1"/>
    <property type="molecule type" value="Genomic_DNA"/>
</dbReference>
<comment type="caution">
    <text evidence="1">The sequence shown here is derived from an EMBL/GenBank/DDBJ whole genome shotgun (WGS) entry which is preliminary data.</text>
</comment>
<gene>
    <name evidence="1" type="ORF">Tci_929526</name>
</gene>